<evidence type="ECO:0000313" key="3">
    <source>
        <dbReference type="EMBL" id="GLR88469.1"/>
    </source>
</evidence>
<dbReference type="GO" id="GO:0003677">
    <property type="term" value="F:DNA binding"/>
    <property type="evidence" value="ECO:0007669"/>
    <property type="project" value="UniProtKB-KW"/>
</dbReference>
<evidence type="ECO:0000313" key="4">
    <source>
        <dbReference type="Proteomes" id="UP001156905"/>
    </source>
</evidence>
<dbReference type="NCBIfam" id="TIGR01764">
    <property type="entry name" value="excise"/>
    <property type="match status" value="1"/>
</dbReference>
<accession>A0ABQ6B206</accession>
<dbReference type="InterPro" id="IPR024370">
    <property type="entry name" value="PBP_domain"/>
</dbReference>
<dbReference type="InterPro" id="IPR009061">
    <property type="entry name" value="DNA-bd_dom_put_sf"/>
</dbReference>
<keyword evidence="4" id="KW-1185">Reference proteome</keyword>
<dbReference type="InterPro" id="IPR038148">
    <property type="entry name" value="Tn1545/Tn916_Xis"/>
</dbReference>
<sequence>MEFLTTGEAADYLRLGERKLYELVTNGAIPCSKVTGKWLFPRHELDLWVLSGLARPAGMRATEPPPIVGGSQDSLLEWSLRECGSGLASLNEGTARGLERLQRDEVMAAALHFHGLDSSDNFANDANAAALRTAPDLHDALLVGLVRREQGLLVPPGNPKRLRSLPDVLALGARMALRQEGAGAQMLLDVLLKRAGASFRDLRRLDAPSLTGPDLATTIRAGHADCGVATRGAAKSAGLDFVPLLWENFDLAMRQRSYFRPPMQALIRFLSEKKLRQRAEELTGYDPSPAGQIRFSA</sequence>
<dbReference type="InterPro" id="IPR041657">
    <property type="entry name" value="HTH_17"/>
</dbReference>
<dbReference type="PANTHER" id="PTHR38431">
    <property type="entry name" value="BLL2305 PROTEIN"/>
    <property type="match status" value="1"/>
</dbReference>
<dbReference type="Pfam" id="PF12728">
    <property type="entry name" value="HTH_17"/>
    <property type="match status" value="1"/>
</dbReference>
<feature type="domain" description="PBP" evidence="1">
    <location>
        <begin position="84"/>
        <end position="270"/>
    </location>
</feature>
<organism evidence="3 4">
    <name type="scientific">Bradyrhizobium iriomotense</name>
    <dbReference type="NCBI Taxonomy" id="441950"/>
    <lineage>
        <taxon>Bacteria</taxon>
        <taxon>Pseudomonadati</taxon>
        <taxon>Pseudomonadota</taxon>
        <taxon>Alphaproteobacteria</taxon>
        <taxon>Hyphomicrobiales</taxon>
        <taxon>Nitrobacteraceae</taxon>
        <taxon>Bradyrhizobium</taxon>
    </lineage>
</organism>
<dbReference type="SUPFAM" id="SSF46955">
    <property type="entry name" value="Putative DNA-binding domain"/>
    <property type="match status" value="1"/>
</dbReference>
<dbReference type="SUPFAM" id="SSF53850">
    <property type="entry name" value="Periplasmic binding protein-like II"/>
    <property type="match status" value="1"/>
</dbReference>
<dbReference type="Proteomes" id="UP001156905">
    <property type="component" value="Unassembled WGS sequence"/>
</dbReference>
<feature type="domain" description="Helix-turn-helix" evidence="2">
    <location>
        <begin position="3"/>
        <end position="49"/>
    </location>
</feature>
<gene>
    <name evidence="3" type="ORF">GCM10007857_51810</name>
</gene>
<dbReference type="PANTHER" id="PTHR38431:SF1">
    <property type="entry name" value="BLL2305 PROTEIN"/>
    <property type="match status" value="1"/>
</dbReference>
<dbReference type="Gene3D" id="3.90.105.50">
    <property type="match status" value="1"/>
</dbReference>
<dbReference type="EMBL" id="BSOW01000019">
    <property type="protein sequence ID" value="GLR88469.1"/>
    <property type="molecule type" value="Genomic_DNA"/>
</dbReference>
<dbReference type="Pfam" id="PF12727">
    <property type="entry name" value="PBP_like"/>
    <property type="match status" value="1"/>
</dbReference>
<keyword evidence="3" id="KW-0238">DNA-binding</keyword>
<protein>
    <submittedName>
        <fullName evidence="3">DNA-binding protein</fullName>
    </submittedName>
</protein>
<evidence type="ECO:0000259" key="1">
    <source>
        <dbReference type="Pfam" id="PF12727"/>
    </source>
</evidence>
<dbReference type="InterPro" id="IPR010093">
    <property type="entry name" value="SinI_DNA-bd"/>
</dbReference>
<dbReference type="RefSeq" id="WP_284270075.1">
    <property type="nucleotide sequence ID" value="NZ_BSOW01000019.1"/>
</dbReference>
<reference evidence="4" key="1">
    <citation type="journal article" date="2019" name="Int. J. Syst. Evol. Microbiol.">
        <title>The Global Catalogue of Microorganisms (GCM) 10K type strain sequencing project: providing services to taxonomists for standard genome sequencing and annotation.</title>
        <authorList>
            <consortium name="The Broad Institute Genomics Platform"/>
            <consortium name="The Broad Institute Genome Sequencing Center for Infectious Disease"/>
            <person name="Wu L."/>
            <person name="Ma J."/>
        </authorList>
    </citation>
    <scope>NUCLEOTIDE SEQUENCE [LARGE SCALE GENOMIC DNA]</scope>
    <source>
        <strain evidence="4">NBRC 102520</strain>
    </source>
</reference>
<name>A0ABQ6B206_9BRAD</name>
<comment type="caution">
    <text evidence="3">The sequence shown here is derived from an EMBL/GenBank/DDBJ whole genome shotgun (WGS) entry which is preliminary data.</text>
</comment>
<evidence type="ECO:0000259" key="2">
    <source>
        <dbReference type="Pfam" id="PF12728"/>
    </source>
</evidence>
<proteinExistence type="predicted"/>